<evidence type="ECO:0000313" key="1">
    <source>
        <dbReference type="EMBL" id="UQN29484.1"/>
    </source>
</evidence>
<dbReference type="EMBL" id="CP097218">
    <property type="protein sequence ID" value="UQN29484.1"/>
    <property type="molecule type" value="Genomic_DNA"/>
</dbReference>
<proteinExistence type="predicted"/>
<organism evidence="1 2">
    <name type="scientific">Brachybacterium kimchii</name>
    <dbReference type="NCBI Taxonomy" id="2942909"/>
    <lineage>
        <taxon>Bacteria</taxon>
        <taxon>Bacillati</taxon>
        <taxon>Actinomycetota</taxon>
        <taxon>Actinomycetes</taxon>
        <taxon>Micrococcales</taxon>
        <taxon>Dermabacteraceae</taxon>
        <taxon>Brachybacterium</taxon>
    </lineage>
</organism>
<dbReference type="Proteomes" id="UP001055868">
    <property type="component" value="Chromosome"/>
</dbReference>
<evidence type="ECO:0000313" key="2">
    <source>
        <dbReference type="Proteomes" id="UP001055868"/>
    </source>
</evidence>
<accession>A0ABY4N5Q9</accession>
<protein>
    <submittedName>
        <fullName evidence="1">Uncharacterized protein</fullName>
    </submittedName>
</protein>
<sequence length="52" mass="5922">MHQVYGADLGGPIIHERTWRWLSVRIVQLLTESTTRLHRAIYGDNTRGTSGT</sequence>
<name>A0ABY4N5Q9_9MICO</name>
<keyword evidence="2" id="KW-1185">Reference proteome</keyword>
<dbReference type="RefSeq" id="WP_249478681.1">
    <property type="nucleotide sequence ID" value="NZ_CP097218.1"/>
</dbReference>
<gene>
    <name evidence="1" type="ORF">M4486_17895</name>
</gene>
<reference evidence="1" key="1">
    <citation type="submission" date="2022-05" db="EMBL/GenBank/DDBJ databases">
        <title>Genomic analysis of Brachybacterium sp. CBA3104.</title>
        <authorList>
            <person name="Roh S.W."/>
            <person name="Kim Y.B."/>
            <person name="Kim Y."/>
        </authorList>
    </citation>
    <scope>NUCLEOTIDE SEQUENCE</scope>
    <source>
        <strain evidence="1">CBA3104</strain>
    </source>
</reference>